<sequence>MIAAALGLGVLAAGCSSQARDSSAPEDETGTRSDGLNGRAADLSTCTGTNLQPVWDPNDSDGTWGQSVYTNIRQKGFTCVRFVLFWDDFEPAQGRWNENAFASLEVGFNRASTAGLKVIVDAVHLYGQPEGQSRVPQWAREDDGMTAVTLHGRPFLQQLAVRFGKHPAMGAYDPVNEPFRYPIDSASVLADYTKIVDAIREKDTATPIMIEPTGGLSKVKPEHFASFKPRSRANLIWSIHDYYAGGAGDGFKSDGLGDANYATWDGTRGYQPSAQRRRDMAAGLQVSLDTAKQQGMTLWVGELGIGRTAPGHDAFIADKVALYKSKGVGYAWWEYYDRNVFSMVNEDGTWKPWVDKLK</sequence>
<feature type="signal peptide" evidence="5">
    <location>
        <begin position="1"/>
        <end position="19"/>
    </location>
</feature>
<keyword evidence="1 3" id="KW-0378">Hydrolase</keyword>
<dbReference type="SUPFAM" id="SSF51445">
    <property type="entry name" value="(Trans)glycosidases"/>
    <property type="match status" value="1"/>
</dbReference>
<evidence type="ECO:0000256" key="1">
    <source>
        <dbReference type="ARBA" id="ARBA00022801"/>
    </source>
</evidence>
<dbReference type="GO" id="GO:0016787">
    <property type="term" value="F:hydrolase activity"/>
    <property type="evidence" value="ECO:0007669"/>
    <property type="project" value="UniProtKB-KW"/>
</dbReference>
<dbReference type="PANTHER" id="PTHR31297:SF13">
    <property type="entry name" value="PUTATIVE-RELATED"/>
    <property type="match status" value="1"/>
</dbReference>
<evidence type="ECO:0000313" key="8">
    <source>
        <dbReference type="Proteomes" id="UP001370348"/>
    </source>
</evidence>
<reference evidence="7 8" key="1">
    <citation type="submission" date="2021-12" db="EMBL/GenBank/DDBJ databases">
        <title>Discovery of the Pendulisporaceae a myxobacterial family with distinct sporulation behavior and unique specialized metabolism.</title>
        <authorList>
            <person name="Garcia R."/>
            <person name="Popoff A."/>
            <person name="Bader C.D."/>
            <person name="Loehr J."/>
            <person name="Walesch S."/>
            <person name="Walt C."/>
            <person name="Boldt J."/>
            <person name="Bunk B."/>
            <person name="Haeckl F.J.F.P.J."/>
            <person name="Gunesch A.P."/>
            <person name="Birkelbach J."/>
            <person name="Nuebel U."/>
            <person name="Pietschmann T."/>
            <person name="Bach T."/>
            <person name="Mueller R."/>
        </authorList>
    </citation>
    <scope>NUCLEOTIDE SEQUENCE [LARGE SCALE GENOMIC DNA]</scope>
    <source>
        <strain evidence="7 8">MSr11954</strain>
    </source>
</reference>
<accession>A0ABZ2LYW7</accession>
<evidence type="ECO:0000256" key="2">
    <source>
        <dbReference type="ARBA" id="ARBA00023295"/>
    </source>
</evidence>
<organism evidence="7 8">
    <name type="scientific">Pendulispora albinea</name>
    <dbReference type="NCBI Taxonomy" id="2741071"/>
    <lineage>
        <taxon>Bacteria</taxon>
        <taxon>Pseudomonadati</taxon>
        <taxon>Myxococcota</taxon>
        <taxon>Myxococcia</taxon>
        <taxon>Myxococcales</taxon>
        <taxon>Sorangiineae</taxon>
        <taxon>Pendulisporaceae</taxon>
        <taxon>Pendulispora</taxon>
    </lineage>
</organism>
<dbReference type="EMBL" id="CP089984">
    <property type="protein sequence ID" value="WXB14247.1"/>
    <property type="molecule type" value="Genomic_DNA"/>
</dbReference>
<feature type="region of interest" description="Disordered" evidence="4">
    <location>
        <begin position="19"/>
        <end position="42"/>
    </location>
</feature>
<feature type="domain" description="Glycoside hydrolase family 5" evidence="6">
    <location>
        <begin position="64"/>
        <end position="337"/>
    </location>
</feature>
<dbReference type="InterPro" id="IPR050386">
    <property type="entry name" value="Glycosyl_hydrolase_5"/>
</dbReference>
<dbReference type="Gene3D" id="3.20.20.80">
    <property type="entry name" value="Glycosidases"/>
    <property type="match status" value="1"/>
</dbReference>
<keyword evidence="5" id="KW-0732">Signal</keyword>
<dbReference type="RefSeq" id="WP_394823867.1">
    <property type="nucleotide sequence ID" value="NZ_CP089984.1"/>
</dbReference>
<name>A0ABZ2LYW7_9BACT</name>
<feature type="chain" id="PRO_5047471838" evidence="5">
    <location>
        <begin position="20"/>
        <end position="358"/>
    </location>
</feature>
<comment type="similarity">
    <text evidence="3">Belongs to the glycosyl hydrolase 5 (cellulase A) family.</text>
</comment>
<proteinExistence type="inferred from homology"/>
<evidence type="ECO:0000256" key="5">
    <source>
        <dbReference type="SAM" id="SignalP"/>
    </source>
</evidence>
<evidence type="ECO:0000256" key="4">
    <source>
        <dbReference type="SAM" id="MobiDB-lite"/>
    </source>
</evidence>
<protein>
    <submittedName>
        <fullName evidence="7">Glycoside hydrolase family 5 protein</fullName>
    </submittedName>
</protein>
<keyword evidence="8" id="KW-1185">Reference proteome</keyword>
<dbReference type="Proteomes" id="UP001370348">
    <property type="component" value="Chromosome"/>
</dbReference>
<dbReference type="PANTHER" id="PTHR31297">
    <property type="entry name" value="GLUCAN ENDO-1,6-BETA-GLUCOSIDASE B"/>
    <property type="match status" value="1"/>
</dbReference>
<dbReference type="InterPro" id="IPR001547">
    <property type="entry name" value="Glyco_hydro_5"/>
</dbReference>
<evidence type="ECO:0000313" key="7">
    <source>
        <dbReference type="EMBL" id="WXB14247.1"/>
    </source>
</evidence>
<evidence type="ECO:0000259" key="6">
    <source>
        <dbReference type="Pfam" id="PF00150"/>
    </source>
</evidence>
<evidence type="ECO:0000256" key="3">
    <source>
        <dbReference type="RuleBase" id="RU361153"/>
    </source>
</evidence>
<keyword evidence="2 3" id="KW-0326">Glycosidase</keyword>
<dbReference type="Pfam" id="PF00150">
    <property type="entry name" value="Cellulase"/>
    <property type="match status" value="1"/>
</dbReference>
<gene>
    <name evidence="7" type="ORF">LZC94_41290</name>
</gene>
<dbReference type="InterPro" id="IPR017853">
    <property type="entry name" value="GH"/>
</dbReference>